<evidence type="ECO:0000256" key="1">
    <source>
        <dbReference type="SAM" id="MobiDB-lite"/>
    </source>
</evidence>
<feature type="region of interest" description="Disordered" evidence="1">
    <location>
        <begin position="74"/>
        <end position="94"/>
    </location>
</feature>
<dbReference type="Proteomes" id="UP001497482">
    <property type="component" value="Chromosome 1"/>
</dbReference>
<evidence type="ECO:0000313" key="3">
    <source>
        <dbReference type="Proteomes" id="UP001497482"/>
    </source>
</evidence>
<proteinExistence type="predicted"/>
<keyword evidence="3" id="KW-1185">Reference proteome</keyword>
<dbReference type="EMBL" id="OZ035823">
    <property type="protein sequence ID" value="CAL1568055.1"/>
    <property type="molecule type" value="Genomic_DNA"/>
</dbReference>
<accession>A0AAV2ISX8</accession>
<name>A0AAV2ISX8_KNICA</name>
<sequence length="94" mass="10575">MRRCGVPILRSCWQDIHIDQGHRGEEGGREGGVEAADFGASSWWVNSWECPHTCESSREVTVRLRVRSSQIRDPLRSHGTLSSGCAPYEARARH</sequence>
<protein>
    <submittedName>
        <fullName evidence="2">Uncharacterized protein</fullName>
    </submittedName>
</protein>
<evidence type="ECO:0000313" key="2">
    <source>
        <dbReference type="EMBL" id="CAL1568055.1"/>
    </source>
</evidence>
<reference evidence="2 3" key="1">
    <citation type="submission" date="2024-04" db="EMBL/GenBank/DDBJ databases">
        <authorList>
            <person name="Waldvogel A.-M."/>
            <person name="Schoenle A."/>
        </authorList>
    </citation>
    <scope>NUCLEOTIDE SEQUENCE [LARGE SCALE GENOMIC DNA]</scope>
</reference>
<gene>
    <name evidence="2" type="ORF">KC01_LOCUS748</name>
</gene>
<organism evidence="2 3">
    <name type="scientific">Knipowitschia caucasica</name>
    <name type="common">Caucasian dwarf goby</name>
    <name type="synonym">Pomatoschistus caucasicus</name>
    <dbReference type="NCBI Taxonomy" id="637954"/>
    <lineage>
        <taxon>Eukaryota</taxon>
        <taxon>Metazoa</taxon>
        <taxon>Chordata</taxon>
        <taxon>Craniata</taxon>
        <taxon>Vertebrata</taxon>
        <taxon>Euteleostomi</taxon>
        <taxon>Actinopterygii</taxon>
        <taxon>Neopterygii</taxon>
        <taxon>Teleostei</taxon>
        <taxon>Neoteleostei</taxon>
        <taxon>Acanthomorphata</taxon>
        <taxon>Gobiaria</taxon>
        <taxon>Gobiiformes</taxon>
        <taxon>Gobioidei</taxon>
        <taxon>Gobiidae</taxon>
        <taxon>Gobiinae</taxon>
        <taxon>Knipowitschia</taxon>
    </lineage>
</organism>
<dbReference type="AlphaFoldDB" id="A0AAV2ISX8"/>